<evidence type="ECO:0000256" key="1">
    <source>
        <dbReference type="SAM" id="Phobius"/>
    </source>
</evidence>
<keyword evidence="1" id="KW-0812">Transmembrane</keyword>
<dbReference type="EMBL" id="VWSH01000001">
    <property type="protein sequence ID" value="KAA5536740.1"/>
    <property type="molecule type" value="Genomic_DNA"/>
</dbReference>
<dbReference type="Proteomes" id="UP000323632">
    <property type="component" value="Unassembled WGS sequence"/>
</dbReference>
<feature type="transmembrane region" description="Helical" evidence="1">
    <location>
        <begin position="274"/>
        <end position="292"/>
    </location>
</feature>
<organism evidence="2 3">
    <name type="scientific">Taibaiella lutea</name>
    <dbReference type="NCBI Taxonomy" id="2608001"/>
    <lineage>
        <taxon>Bacteria</taxon>
        <taxon>Pseudomonadati</taxon>
        <taxon>Bacteroidota</taxon>
        <taxon>Chitinophagia</taxon>
        <taxon>Chitinophagales</taxon>
        <taxon>Chitinophagaceae</taxon>
        <taxon>Taibaiella</taxon>
    </lineage>
</organism>
<protein>
    <submittedName>
        <fullName evidence="2">Uncharacterized protein</fullName>
    </submittedName>
</protein>
<evidence type="ECO:0000313" key="3">
    <source>
        <dbReference type="Proteomes" id="UP000323632"/>
    </source>
</evidence>
<feature type="transmembrane region" description="Helical" evidence="1">
    <location>
        <begin position="6"/>
        <end position="26"/>
    </location>
</feature>
<accession>A0A5M6CQR8</accession>
<evidence type="ECO:0000313" key="2">
    <source>
        <dbReference type="EMBL" id="KAA5536740.1"/>
    </source>
</evidence>
<reference evidence="2 3" key="1">
    <citation type="submission" date="2019-09" db="EMBL/GenBank/DDBJ databases">
        <title>Genome sequence and assembly of Taibaiella sp.</title>
        <authorList>
            <person name="Chhetri G."/>
        </authorList>
    </citation>
    <scope>NUCLEOTIDE SEQUENCE [LARGE SCALE GENOMIC DNA]</scope>
    <source>
        <strain evidence="2 3">KVB11</strain>
    </source>
</reference>
<feature type="transmembrane region" description="Helical" evidence="1">
    <location>
        <begin position="120"/>
        <end position="141"/>
    </location>
</feature>
<keyword evidence="1" id="KW-0472">Membrane</keyword>
<gene>
    <name evidence="2" type="ORF">F0919_03455</name>
</gene>
<keyword evidence="1" id="KW-1133">Transmembrane helix</keyword>
<proteinExistence type="predicted"/>
<keyword evidence="3" id="KW-1185">Reference proteome</keyword>
<name>A0A5M6CQR8_9BACT</name>
<dbReference type="AlphaFoldDB" id="A0A5M6CQR8"/>
<dbReference type="RefSeq" id="WP_150031317.1">
    <property type="nucleotide sequence ID" value="NZ_VWSH01000001.1"/>
</dbReference>
<sequence>MNLVTFIMACFFFLAALVIFWGILNFDKIVIENEMLIVYSILGYKKKEIYLPAVQDWIEMPKKDKYSSWFEMTIYGESDKYSVSSRVYKNYDKLKSEIGRYAFRNRSKEKEIKLRNTRRIGYVLLALGVLILILTGCWAVKKEDPDLTSVDIRLVTDVLDNDPYIIKGSKGARSIEIQLKSYPEFTFNISGAAYKAMYAEDYVNTVKRGDSVFIGIKTADYNKKIIRTEPLNFWDKTIKCNSIDVIELADVSSEYLALRDYNAAHHNNSKTTGVVFMLILGLFFITLGLVTLRSKKDSLI</sequence>
<comment type="caution">
    <text evidence="2">The sequence shown here is derived from an EMBL/GenBank/DDBJ whole genome shotgun (WGS) entry which is preliminary data.</text>
</comment>